<reference evidence="1 2" key="1">
    <citation type="submission" date="2019-04" db="EMBL/GenBank/DDBJ databases">
        <authorList>
            <person name="Dong K."/>
        </authorList>
    </citation>
    <scope>NUCLEOTIDE SEQUENCE [LARGE SCALE GENOMIC DNA]</scope>
    <source>
        <strain evidence="2">dk3543</strain>
    </source>
</reference>
<gene>
    <name evidence="1" type="ORF">FC770_02925</name>
</gene>
<protein>
    <submittedName>
        <fullName evidence="1">DUF4241 domain-containing protein</fullName>
    </submittedName>
</protein>
<dbReference type="OrthoDB" id="9798107at2"/>
<dbReference type="Proteomes" id="UP000307808">
    <property type="component" value="Unassembled WGS sequence"/>
</dbReference>
<comment type="caution">
    <text evidence="1">The sequence shown here is derived from an EMBL/GenBank/DDBJ whole genome shotgun (WGS) entry which is preliminary data.</text>
</comment>
<dbReference type="EMBL" id="SZPY01000001">
    <property type="protein sequence ID" value="TKI64136.1"/>
    <property type="molecule type" value="Genomic_DNA"/>
</dbReference>
<evidence type="ECO:0000313" key="2">
    <source>
        <dbReference type="Proteomes" id="UP000307808"/>
    </source>
</evidence>
<evidence type="ECO:0000313" key="1">
    <source>
        <dbReference type="EMBL" id="TKI64136.1"/>
    </source>
</evidence>
<name>A0A4U2YRM2_9ACTN</name>
<dbReference type="AlphaFoldDB" id="A0A4U2YRM2"/>
<accession>A0A4U2YRM2</accession>
<proteinExistence type="predicted"/>
<organism evidence="1 2">
    <name type="scientific">Nocardioides jishulii</name>
    <dbReference type="NCBI Taxonomy" id="2575440"/>
    <lineage>
        <taxon>Bacteria</taxon>
        <taxon>Bacillati</taxon>
        <taxon>Actinomycetota</taxon>
        <taxon>Actinomycetes</taxon>
        <taxon>Propionibacteriales</taxon>
        <taxon>Nocardioidaceae</taxon>
        <taxon>Nocardioides</taxon>
    </lineage>
</organism>
<keyword evidence="2" id="KW-1185">Reference proteome</keyword>
<sequence length="219" mass="23683">MTRRTHDDGGVRVTTQPSDLVRFGDRFVLPEQEGRAQRTVTLRAVAGPSIELPWGMLAIADPWFPEVSPEFPAVLLGKGEWPTTLSTIDVPRGSGTEPQPMACAASIGRLADVATWQPVVQAEEHVHLDCDSGLGAFYDITDAALLQEVFEDDAQMKRVFDAALAEQVVTMEVQGRVAAVVFEVPDGPDEYAAWVGFDRDGQGVAVLVDLKILDGAQPV</sequence>